<protein>
    <submittedName>
        <fullName evidence="2">Uncharacterized protein</fullName>
    </submittedName>
</protein>
<gene>
    <name evidence="2" type="ORF">Ahy_A01g002279</name>
</gene>
<name>A0A445EQN0_ARAHY</name>
<dbReference type="AlphaFoldDB" id="A0A445EQN0"/>
<sequence length="187" mass="19767">MDADESTSVNKKPKQTVTLKRQLKPFTCTYYGVKGHTKRGCKHKRADELATALAAAIVAVAASKAKATLTESTPAAEVSNTATPGPQAADIPSGAGVTNTLPPPVAAPQGEDVELSQPSYGGTQDEAPPPTTKRPHKLPTKRRDSPQLVTTYIDPMQGASAATSSKLTNFMKFVPTPQFKAPRKKNT</sequence>
<proteinExistence type="predicted"/>
<evidence type="ECO:0000256" key="1">
    <source>
        <dbReference type="SAM" id="MobiDB-lite"/>
    </source>
</evidence>
<evidence type="ECO:0000313" key="3">
    <source>
        <dbReference type="Proteomes" id="UP000289738"/>
    </source>
</evidence>
<keyword evidence="3" id="KW-1185">Reference proteome</keyword>
<feature type="region of interest" description="Disordered" evidence="1">
    <location>
        <begin position="64"/>
        <end position="148"/>
    </location>
</feature>
<dbReference type="EMBL" id="SDMP01000001">
    <property type="protein sequence ID" value="RYR77707.1"/>
    <property type="molecule type" value="Genomic_DNA"/>
</dbReference>
<evidence type="ECO:0000313" key="2">
    <source>
        <dbReference type="EMBL" id="RYR77707.1"/>
    </source>
</evidence>
<comment type="caution">
    <text evidence="2">The sequence shown here is derived from an EMBL/GenBank/DDBJ whole genome shotgun (WGS) entry which is preliminary data.</text>
</comment>
<reference evidence="2 3" key="1">
    <citation type="submission" date="2019-01" db="EMBL/GenBank/DDBJ databases">
        <title>Sequencing of cultivated peanut Arachis hypogaea provides insights into genome evolution and oil improvement.</title>
        <authorList>
            <person name="Chen X."/>
        </authorList>
    </citation>
    <scope>NUCLEOTIDE SEQUENCE [LARGE SCALE GENOMIC DNA]</scope>
    <source>
        <strain evidence="3">cv. Fuhuasheng</strain>
        <tissue evidence="2">Leaves</tissue>
    </source>
</reference>
<dbReference type="Proteomes" id="UP000289738">
    <property type="component" value="Chromosome A01"/>
</dbReference>
<accession>A0A445EQN0</accession>
<organism evidence="2 3">
    <name type="scientific">Arachis hypogaea</name>
    <name type="common">Peanut</name>
    <dbReference type="NCBI Taxonomy" id="3818"/>
    <lineage>
        <taxon>Eukaryota</taxon>
        <taxon>Viridiplantae</taxon>
        <taxon>Streptophyta</taxon>
        <taxon>Embryophyta</taxon>
        <taxon>Tracheophyta</taxon>
        <taxon>Spermatophyta</taxon>
        <taxon>Magnoliopsida</taxon>
        <taxon>eudicotyledons</taxon>
        <taxon>Gunneridae</taxon>
        <taxon>Pentapetalae</taxon>
        <taxon>rosids</taxon>
        <taxon>fabids</taxon>
        <taxon>Fabales</taxon>
        <taxon>Fabaceae</taxon>
        <taxon>Papilionoideae</taxon>
        <taxon>50 kb inversion clade</taxon>
        <taxon>dalbergioids sensu lato</taxon>
        <taxon>Dalbergieae</taxon>
        <taxon>Pterocarpus clade</taxon>
        <taxon>Arachis</taxon>
    </lineage>
</organism>